<organism evidence="1 2">
    <name type="scientific">Acrobeloides nanus</name>
    <dbReference type="NCBI Taxonomy" id="290746"/>
    <lineage>
        <taxon>Eukaryota</taxon>
        <taxon>Metazoa</taxon>
        <taxon>Ecdysozoa</taxon>
        <taxon>Nematoda</taxon>
        <taxon>Chromadorea</taxon>
        <taxon>Rhabditida</taxon>
        <taxon>Tylenchina</taxon>
        <taxon>Cephalobomorpha</taxon>
        <taxon>Cephaloboidea</taxon>
        <taxon>Cephalobidae</taxon>
        <taxon>Acrobeloides</taxon>
    </lineage>
</organism>
<keyword evidence="1" id="KW-1185">Reference proteome</keyword>
<proteinExistence type="predicted"/>
<dbReference type="AlphaFoldDB" id="A0A914ELC4"/>
<accession>A0A914ELC4</accession>
<name>A0A914ELC4_9BILA</name>
<dbReference type="WBParaSite" id="ACRNAN_scaffold8551.g32292.t1">
    <property type="protein sequence ID" value="ACRNAN_scaffold8551.g32292.t1"/>
    <property type="gene ID" value="ACRNAN_scaffold8551.g32292"/>
</dbReference>
<dbReference type="Proteomes" id="UP000887540">
    <property type="component" value="Unplaced"/>
</dbReference>
<evidence type="ECO:0000313" key="2">
    <source>
        <dbReference type="WBParaSite" id="ACRNAN_scaffold8551.g32292.t1"/>
    </source>
</evidence>
<evidence type="ECO:0000313" key="1">
    <source>
        <dbReference type="Proteomes" id="UP000887540"/>
    </source>
</evidence>
<protein>
    <submittedName>
        <fullName evidence="2">Uncharacterized protein</fullName>
    </submittedName>
</protein>
<reference evidence="2" key="1">
    <citation type="submission" date="2022-11" db="UniProtKB">
        <authorList>
            <consortium name="WormBaseParasite"/>
        </authorList>
    </citation>
    <scope>IDENTIFICATION</scope>
</reference>
<sequence length="149" mass="17409">MGLLIYYYYIYCYSGANNTESSKNAILDIRYAYVTNKEDLQEIINTGKTIFILHAGSIFSKNNHYQQNAYFSNTFKYFIQLSDFYPNFSYYLDLTLTENTNPKISLYYEKHLWVSVGSEEQNYDHKITEGVNKVFSILLTKLDGVLSKS</sequence>